<dbReference type="PANTHER" id="PTHR10791">
    <property type="entry name" value="RAG1-ACTIVATING PROTEIN 1"/>
    <property type="match status" value="1"/>
</dbReference>
<name>A0A830CM77_9LAMI</name>
<feature type="transmembrane region" description="Helical" evidence="9">
    <location>
        <begin position="95"/>
        <end position="116"/>
    </location>
</feature>
<comment type="subcellular location">
    <subcellularLocation>
        <location evidence="1">Endomembrane system</location>
        <topology evidence="1">Multi-pass membrane protein</topology>
    </subcellularLocation>
</comment>
<dbReference type="GO" id="GO:0012505">
    <property type="term" value="C:endomembrane system"/>
    <property type="evidence" value="ECO:0007669"/>
    <property type="project" value="UniProtKB-SubCell"/>
</dbReference>
<protein>
    <submittedName>
        <fullName evidence="10">Bidirectional sugar transporter sweet7b</fullName>
    </submittedName>
</protein>
<organism evidence="10 11">
    <name type="scientific">Phtheirospermum japonicum</name>
    <dbReference type="NCBI Taxonomy" id="374723"/>
    <lineage>
        <taxon>Eukaryota</taxon>
        <taxon>Viridiplantae</taxon>
        <taxon>Streptophyta</taxon>
        <taxon>Embryophyta</taxon>
        <taxon>Tracheophyta</taxon>
        <taxon>Spermatophyta</taxon>
        <taxon>Magnoliopsida</taxon>
        <taxon>eudicotyledons</taxon>
        <taxon>Gunneridae</taxon>
        <taxon>Pentapetalae</taxon>
        <taxon>asterids</taxon>
        <taxon>lamiids</taxon>
        <taxon>Lamiales</taxon>
        <taxon>Orobanchaceae</taxon>
        <taxon>Orobanchaceae incertae sedis</taxon>
        <taxon>Phtheirospermum</taxon>
    </lineage>
</organism>
<dbReference type="OrthoDB" id="409725at2759"/>
<feature type="transmembrane region" description="Helical" evidence="9">
    <location>
        <begin position="66"/>
        <end position="88"/>
    </location>
</feature>
<dbReference type="Proteomes" id="UP000653305">
    <property type="component" value="Unassembled WGS sequence"/>
</dbReference>
<evidence type="ECO:0000256" key="2">
    <source>
        <dbReference type="ARBA" id="ARBA00007809"/>
    </source>
</evidence>
<dbReference type="InterPro" id="IPR047664">
    <property type="entry name" value="SWEET"/>
</dbReference>
<comment type="caution">
    <text evidence="10">The sequence shown here is derived from an EMBL/GenBank/DDBJ whole genome shotgun (WGS) entry which is preliminary data.</text>
</comment>
<dbReference type="EMBL" id="BMAC01000705">
    <property type="protein sequence ID" value="GFQ01758.1"/>
    <property type="molecule type" value="Genomic_DNA"/>
</dbReference>
<evidence type="ECO:0000256" key="1">
    <source>
        <dbReference type="ARBA" id="ARBA00004127"/>
    </source>
</evidence>
<feature type="transmembrane region" description="Helical" evidence="9">
    <location>
        <begin position="186"/>
        <end position="212"/>
    </location>
</feature>
<feature type="transmembrane region" description="Helical" evidence="9">
    <location>
        <begin position="159"/>
        <end position="180"/>
    </location>
</feature>
<evidence type="ECO:0000256" key="4">
    <source>
        <dbReference type="ARBA" id="ARBA00022597"/>
    </source>
</evidence>
<dbReference type="FunFam" id="1.20.1280.290:FF:000001">
    <property type="entry name" value="Bidirectional sugar transporter SWEET"/>
    <property type="match status" value="1"/>
</dbReference>
<feature type="transmembrane region" description="Helical" evidence="9">
    <location>
        <begin position="122"/>
        <end position="147"/>
    </location>
</feature>
<evidence type="ECO:0000256" key="5">
    <source>
        <dbReference type="ARBA" id="ARBA00022692"/>
    </source>
</evidence>
<evidence type="ECO:0000256" key="6">
    <source>
        <dbReference type="ARBA" id="ARBA00022737"/>
    </source>
</evidence>
<keyword evidence="5 9" id="KW-0812">Transmembrane</keyword>
<dbReference type="Pfam" id="PF03083">
    <property type="entry name" value="MtN3_slv"/>
    <property type="match status" value="2"/>
</dbReference>
<keyword evidence="8 9" id="KW-0472">Membrane</keyword>
<reference evidence="10" key="1">
    <citation type="submission" date="2020-07" db="EMBL/GenBank/DDBJ databases">
        <title>Ethylene signaling mediates host invasion by parasitic plants.</title>
        <authorList>
            <person name="Yoshida S."/>
        </authorList>
    </citation>
    <scope>NUCLEOTIDE SEQUENCE</scope>
    <source>
        <strain evidence="10">Okayama</strain>
    </source>
</reference>
<comment type="similarity">
    <text evidence="2">Belongs to the SWEET sugar transporter family.</text>
</comment>
<evidence type="ECO:0000256" key="8">
    <source>
        <dbReference type="ARBA" id="ARBA00023136"/>
    </source>
</evidence>
<keyword evidence="3" id="KW-0813">Transport</keyword>
<dbReference type="PANTHER" id="PTHR10791:SF236">
    <property type="entry name" value="BIDIRECTIONAL SUGAR TRANSPORTER SWEET8"/>
    <property type="match status" value="1"/>
</dbReference>
<sequence length="213" mass="24400">LVFLLNFAGNVISFGLFLAPLPTFKRIWQKKSTEEFHPYPYLMTLMNCAFWVWYGVPIVHPDSTLVITINGIGLAMEIMYISFFFYYTTKKNRRIILGVLAAEIGLFVVISVITVFCFHTHYYRSMFVGIICIIFGTIMYASPLSIVKRVIQTKSAEFLPVWLCFVGLLNGICWFGYALLKKPDPYLLVIKSFFVLGVVKMFLSLTVVLLLLV</sequence>
<dbReference type="GO" id="GO:0016020">
    <property type="term" value="C:membrane"/>
    <property type="evidence" value="ECO:0007669"/>
    <property type="project" value="InterPro"/>
</dbReference>
<keyword evidence="7 9" id="KW-1133">Transmembrane helix</keyword>
<evidence type="ECO:0000313" key="10">
    <source>
        <dbReference type="EMBL" id="GFQ01758.1"/>
    </source>
</evidence>
<proteinExistence type="inferred from homology"/>
<evidence type="ECO:0000313" key="11">
    <source>
        <dbReference type="Proteomes" id="UP000653305"/>
    </source>
</evidence>
<evidence type="ECO:0000256" key="9">
    <source>
        <dbReference type="SAM" id="Phobius"/>
    </source>
</evidence>
<keyword evidence="6" id="KW-0677">Repeat</keyword>
<keyword evidence="11" id="KW-1185">Reference proteome</keyword>
<accession>A0A830CM77</accession>
<dbReference type="Gene3D" id="1.20.1280.290">
    <property type="match status" value="2"/>
</dbReference>
<gene>
    <name evidence="10" type="ORF">PHJA_002319700</name>
</gene>
<dbReference type="InterPro" id="IPR004316">
    <property type="entry name" value="SWEET_rpt"/>
</dbReference>
<evidence type="ECO:0000256" key="3">
    <source>
        <dbReference type="ARBA" id="ARBA00022448"/>
    </source>
</evidence>
<dbReference type="AlphaFoldDB" id="A0A830CM77"/>
<evidence type="ECO:0000256" key="7">
    <source>
        <dbReference type="ARBA" id="ARBA00022989"/>
    </source>
</evidence>
<feature type="non-terminal residue" evidence="10">
    <location>
        <position position="213"/>
    </location>
</feature>
<dbReference type="GO" id="GO:0051119">
    <property type="term" value="F:sugar transmembrane transporter activity"/>
    <property type="evidence" value="ECO:0007669"/>
    <property type="project" value="InterPro"/>
</dbReference>
<keyword evidence="4 10" id="KW-0762">Sugar transport</keyword>
<feature type="transmembrane region" description="Helical" evidence="9">
    <location>
        <begin position="36"/>
        <end position="54"/>
    </location>
</feature>
<feature type="transmembrane region" description="Helical" evidence="9">
    <location>
        <begin position="6"/>
        <end position="24"/>
    </location>
</feature>